<organism evidence="1 2">
    <name type="scientific">Penicillium concentricum</name>
    <dbReference type="NCBI Taxonomy" id="293559"/>
    <lineage>
        <taxon>Eukaryota</taxon>
        <taxon>Fungi</taxon>
        <taxon>Dikarya</taxon>
        <taxon>Ascomycota</taxon>
        <taxon>Pezizomycotina</taxon>
        <taxon>Eurotiomycetes</taxon>
        <taxon>Eurotiomycetidae</taxon>
        <taxon>Eurotiales</taxon>
        <taxon>Aspergillaceae</taxon>
        <taxon>Penicillium</taxon>
    </lineage>
</organism>
<evidence type="ECO:0000313" key="1">
    <source>
        <dbReference type="EMBL" id="KAJ5357098.1"/>
    </source>
</evidence>
<dbReference type="AlphaFoldDB" id="A0A9W9UTN0"/>
<evidence type="ECO:0000313" key="2">
    <source>
        <dbReference type="Proteomes" id="UP001147752"/>
    </source>
</evidence>
<dbReference type="RefSeq" id="XP_056575245.1">
    <property type="nucleotide sequence ID" value="XM_056729430.1"/>
</dbReference>
<reference evidence="1" key="2">
    <citation type="journal article" date="2023" name="IMA Fungus">
        <title>Comparative genomic study of the Penicillium genus elucidates a diverse pangenome and 15 lateral gene transfer events.</title>
        <authorList>
            <person name="Petersen C."/>
            <person name="Sorensen T."/>
            <person name="Nielsen M.R."/>
            <person name="Sondergaard T.E."/>
            <person name="Sorensen J.L."/>
            <person name="Fitzpatrick D.A."/>
            <person name="Frisvad J.C."/>
            <person name="Nielsen K.L."/>
        </authorList>
    </citation>
    <scope>NUCLEOTIDE SEQUENCE</scope>
    <source>
        <strain evidence="1">IBT 3081</strain>
    </source>
</reference>
<sequence>MARSSQHVANRPKSLTVNEAIVKLLDVSELVRKRGDFKATETKRVKGAFRHLNATATDEDPPRQQHYVKFLQRLKDIAGAAMVALSAAGLGQAAVYSMTDRVRTELPFKILERRSDLQNAVIESLATKYGSSTEPCPGQLVHVTGHISSSVGKCS</sequence>
<name>A0A9W9UTN0_9EURO</name>
<comment type="caution">
    <text evidence="1">The sequence shown here is derived from an EMBL/GenBank/DDBJ whole genome shotgun (WGS) entry which is preliminary data.</text>
</comment>
<reference evidence="1" key="1">
    <citation type="submission" date="2022-12" db="EMBL/GenBank/DDBJ databases">
        <authorList>
            <person name="Petersen C."/>
        </authorList>
    </citation>
    <scope>NUCLEOTIDE SEQUENCE</scope>
    <source>
        <strain evidence="1">IBT 3081</strain>
    </source>
</reference>
<protein>
    <submittedName>
        <fullName evidence="1">Uncharacterized protein</fullName>
    </submittedName>
</protein>
<keyword evidence="2" id="KW-1185">Reference proteome</keyword>
<dbReference type="Proteomes" id="UP001147752">
    <property type="component" value="Unassembled WGS sequence"/>
</dbReference>
<proteinExistence type="predicted"/>
<gene>
    <name evidence="1" type="ORF">N7517_011707</name>
</gene>
<accession>A0A9W9UTN0</accession>
<dbReference type="GeneID" id="81468613"/>
<dbReference type="OrthoDB" id="4344633at2759"/>
<dbReference type="EMBL" id="JAPZBT010000006">
    <property type="protein sequence ID" value="KAJ5357098.1"/>
    <property type="molecule type" value="Genomic_DNA"/>
</dbReference>